<dbReference type="Pfam" id="PF02786">
    <property type="entry name" value="CPSase_L_D2"/>
    <property type="match status" value="1"/>
</dbReference>
<feature type="domain" description="ATP-grasp" evidence="6">
    <location>
        <begin position="137"/>
        <end position="332"/>
    </location>
</feature>
<evidence type="ECO:0000259" key="6">
    <source>
        <dbReference type="PROSITE" id="PS50975"/>
    </source>
</evidence>
<dbReference type="PANTHER" id="PTHR18866">
    <property type="entry name" value="CARBOXYLASE:PYRUVATE/ACETYL-COA/PROPIONYL-COA CARBOXYLASE"/>
    <property type="match status" value="1"/>
</dbReference>
<dbReference type="SUPFAM" id="SSF56059">
    <property type="entry name" value="Glutathione synthetase ATP-binding domain-like"/>
    <property type="match status" value="1"/>
</dbReference>
<dbReference type="PROSITE" id="PS00866">
    <property type="entry name" value="CPSASE_1"/>
    <property type="match status" value="1"/>
</dbReference>
<name>A0A142B818_9GAMM</name>
<dbReference type="InterPro" id="IPR005482">
    <property type="entry name" value="Biotin_COase_C"/>
</dbReference>
<dbReference type="SUPFAM" id="SSF52440">
    <property type="entry name" value="PreATP-grasp domain"/>
    <property type="match status" value="1"/>
</dbReference>
<dbReference type="GO" id="GO:0005524">
    <property type="term" value="F:ATP binding"/>
    <property type="evidence" value="ECO:0007669"/>
    <property type="project" value="UniProtKB-UniRule"/>
</dbReference>
<dbReference type="PROSITE" id="PS50979">
    <property type="entry name" value="BC"/>
    <property type="match status" value="1"/>
</dbReference>
<organism evidence="8 9">
    <name type="scientific">Endozoicomonas montiporae CL-33</name>
    <dbReference type="NCBI Taxonomy" id="570277"/>
    <lineage>
        <taxon>Bacteria</taxon>
        <taxon>Pseudomonadati</taxon>
        <taxon>Pseudomonadota</taxon>
        <taxon>Gammaproteobacteria</taxon>
        <taxon>Oceanospirillales</taxon>
        <taxon>Endozoicomonadaceae</taxon>
        <taxon>Endozoicomonas</taxon>
    </lineage>
</organism>
<dbReference type="EMBL" id="CP013251">
    <property type="protein sequence ID" value="AMO54894.1"/>
    <property type="molecule type" value="Genomic_DNA"/>
</dbReference>
<keyword evidence="2 5" id="KW-0547">Nucleotide-binding</keyword>
<dbReference type="InterPro" id="IPR005479">
    <property type="entry name" value="CPAse_ATP-bd"/>
</dbReference>
<keyword evidence="1 8" id="KW-0436">Ligase</keyword>
<dbReference type="Gene3D" id="3.30.470.20">
    <property type="entry name" value="ATP-grasp fold, B domain"/>
    <property type="match status" value="1"/>
</dbReference>
<dbReference type="Pfam" id="PF02785">
    <property type="entry name" value="Biotin_carb_C"/>
    <property type="match status" value="1"/>
</dbReference>
<dbReference type="InterPro" id="IPR011764">
    <property type="entry name" value="Biotin_carboxylation_dom"/>
</dbReference>
<dbReference type="PANTHER" id="PTHR18866:SF127">
    <property type="match status" value="1"/>
</dbReference>
<dbReference type="GO" id="GO:0046872">
    <property type="term" value="F:metal ion binding"/>
    <property type="evidence" value="ECO:0007669"/>
    <property type="project" value="InterPro"/>
</dbReference>
<dbReference type="PATRIC" id="fig|570277.3.peg.702"/>
<evidence type="ECO:0000313" key="9">
    <source>
        <dbReference type="Proteomes" id="UP000071065"/>
    </source>
</evidence>
<dbReference type="InterPro" id="IPR011054">
    <property type="entry name" value="Rudment_hybrid_motif"/>
</dbReference>
<dbReference type="InterPro" id="IPR011761">
    <property type="entry name" value="ATP-grasp"/>
</dbReference>
<dbReference type="Proteomes" id="UP000071065">
    <property type="component" value="Chromosome"/>
</dbReference>
<dbReference type="EC" id="6.4.1.4" evidence="8"/>
<evidence type="ECO:0000256" key="4">
    <source>
        <dbReference type="ARBA" id="ARBA00023267"/>
    </source>
</evidence>
<dbReference type="STRING" id="570277.EZMO1_0655"/>
<dbReference type="GO" id="GO:0004485">
    <property type="term" value="F:methylcrotonoyl-CoA carboxylase activity"/>
    <property type="evidence" value="ECO:0007669"/>
    <property type="project" value="UniProtKB-EC"/>
</dbReference>
<protein>
    <submittedName>
        <fullName evidence="8">Acetyl/propionyl CoA carboxylase alpha subunit</fullName>
        <ecNumber evidence="8">6.4.1.4</ecNumber>
    </submittedName>
</protein>
<dbReference type="InterPro" id="IPR050856">
    <property type="entry name" value="Biotin_carboxylase_complex"/>
</dbReference>
<dbReference type="InterPro" id="IPR005481">
    <property type="entry name" value="BC-like_N"/>
</dbReference>
<dbReference type="OrthoDB" id="9763189at2"/>
<keyword evidence="4" id="KW-0092">Biotin</keyword>
<keyword evidence="3 5" id="KW-0067">ATP-binding</keyword>
<evidence type="ECO:0000256" key="1">
    <source>
        <dbReference type="ARBA" id="ARBA00022598"/>
    </source>
</evidence>
<evidence type="ECO:0000256" key="5">
    <source>
        <dbReference type="PROSITE-ProRule" id="PRU00409"/>
    </source>
</evidence>
<dbReference type="AlphaFoldDB" id="A0A142B818"/>
<reference evidence="8 9" key="1">
    <citation type="journal article" date="2016" name="Front. Microbiol.">
        <title>Genomic Insight into the Host-Endosymbiont Relationship of Endozoicomonas montiporae CL-33(T) with its Coral Host.</title>
        <authorList>
            <person name="Ding J.-Y."/>
            <person name="Shiu J.-H."/>
            <person name="Chen W.-M."/>
            <person name="Chiang Y.-R."/>
            <person name="Tang S.-L."/>
        </authorList>
    </citation>
    <scope>NUCLEOTIDE SEQUENCE [LARGE SCALE GENOMIC DNA]</scope>
    <source>
        <strain evidence="8 9">CL-33</strain>
    </source>
</reference>
<sequence>MNDLETKTASPAPPPDKPFKKVLIANRGEIALRVLRALQQLDIASVAIYHHSDQHSPVVQQADEAIEILGDTPSAAHLDGQQIIEFCQQLNVDAVHPCYGFLSENAAFARALEQAGITFIGPEASIIELMGDKITSRTFVADHGFPVPPSVNLEPDHPDFISSIVAMGFPVVVKASAGGGGKGMSIVHSQDELEDALRIASSEAEKYFGDKRVYVEKYFTSARHIEVQVLGDGQQVVHLGERECSIQRRFQKVIEEAPSPALNDITRREICETARGIAQSAGYNSAGTVEFLYTPEGEYYFLEMNTRIQVEHPVTEMTFGVDLVCEQIHIATGRPLSFKQEELSSSGHAIECRICAEDAFNDFMPETGKVLFLKEPYGQGLRFDSSLYQNQAITSAFDPMLAKLIVHADTRQEAIEEMRQALGDLVILGVKHNADYLDAILRHEQFAAGHFDTGFIQHYASDLTATQPENKKELHAILATAQLGERNNRLLAEATPELHAAIGHWRN</sequence>
<accession>A0A142B818</accession>
<evidence type="ECO:0000256" key="2">
    <source>
        <dbReference type="ARBA" id="ARBA00022741"/>
    </source>
</evidence>
<dbReference type="PROSITE" id="PS00867">
    <property type="entry name" value="CPSASE_2"/>
    <property type="match status" value="1"/>
</dbReference>
<dbReference type="SUPFAM" id="SSF51246">
    <property type="entry name" value="Rudiment single hybrid motif"/>
    <property type="match status" value="1"/>
</dbReference>
<dbReference type="InterPro" id="IPR016185">
    <property type="entry name" value="PreATP-grasp_dom_sf"/>
</dbReference>
<dbReference type="Pfam" id="PF00289">
    <property type="entry name" value="Biotin_carb_N"/>
    <property type="match status" value="1"/>
</dbReference>
<dbReference type="KEGG" id="emp:EZMO1_0655"/>
<evidence type="ECO:0000259" key="7">
    <source>
        <dbReference type="PROSITE" id="PS50979"/>
    </source>
</evidence>
<gene>
    <name evidence="8" type="primary">pycA</name>
    <name evidence="8" type="ORF">EZMO1_0655</name>
</gene>
<dbReference type="PROSITE" id="PS50975">
    <property type="entry name" value="ATP_GRASP"/>
    <property type="match status" value="1"/>
</dbReference>
<proteinExistence type="predicted"/>
<evidence type="ECO:0000256" key="3">
    <source>
        <dbReference type="ARBA" id="ARBA00022840"/>
    </source>
</evidence>
<dbReference type="SMART" id="SM00878">
    <property type="entry name" value="Biotin_carb_C"/>
    <property type="match status" value="1"/>
</dbReference>
<feature type="domain" description="Biotin carboxylation" evidence="7">
    <location>
        <begin position="18"/>
        <end position="461"/>
    </location>
</feature>
<evidence type="ECO:0000313" key="8">
    <source>
        <dbReference type="EMBL" id="AMO54894.1"/>
    </source>
</evidence>
<dbReference type="RefSeq" id="WP_082212375.1">
    <property type="nucleotide sequence ID" value="NZ_CP013251.1"/>
</dbReference>